<keyword evidence="7 11" id="KW-1133">Transmembrane helix</keyword>
<evidence type="ECO:0000256" key="1">
    <source>
        <dbReference type="ARBA" id="ARBA00004479"/>
    </source>
</evidence>
<organism evidence="14 15">
    <name type="scientific">Mytilus coruscus</name>
    <name type="common">Sea mussel</name>
    <dbReference type="NCBI Taxonomy" id="42192"/>
    <lineage>
        <taxon>Eukaryota</taxon>
        <taxon>Metazoa</taxon>
        <taxon>Spiralia</taxon>
        <taxon>Lophotrochozoa</taxon>
        <taxon>Mollusca</taxon>
        <taxon>Bivalvia</taxon>
        <taxon>Autobranchia</taxon>
        <taxon>Pteriomorphia</taxon>
        <taxon>Mytilida</taxon>
        <taxon>Mytiloidea</taxon>
        <taxon>Mytilidae</taxon>
        <taxon>Mytilinae</taxon>
        <taxon>Mytilus</taxon>
    </lineage>
</organism>
<proteinExistence type="inferred from homology"/>
<evidence type="ECO:0000256" key="8">
    <source>
        <dbReference type="ARBA" id="ARBA00023136"/>
    </source>
</evidence>
<sequence>MPRLVYLIILLINFTVYAHKCRIEQHGDQIIADCTRLKLRDVPTDLPLHISDLDLSYNQISRIKNNTFSSFSNLTILTIDLNNINTLYGDVFKGLENLRWLSMKHNQLNIFSKIFDIVFKPLLHMQHLDIRYNINKTLDISTPVIYPYFGDMLYLTDVCMDLAQTPVFKLSGFAKLSQLKTIKFARCYLNQMSNDTLVDLPSTITAIYFHECVGKISIVEADFLKPFPSLMILNMNRVAIQLGDALQLLYPFKNTRMTSIIFKQIRPQFPKPVYISRVMINYLMHICVKTLVLAECEIVGYEQRSLLALKFPECLENFVLSGNRFSIALGPHGTELLIIMRKVINLKYFDWSYNAINYNIIDYCNLDVLENAAYAKEVYRDGCQIKSAATNEYKNYNSMLEKAPMVDEYKFTIYFPGNLTFLRVSHYITSYVVYPLKIFVANADNLRYVDFSYWQITQFPEIYSETPFNVKYLDISGLNSTILIHETSIPVFQNVQTAILRNAMLGLTTGKTGKIFKLFPAVEKLDISYNNLWYLDEDAFETNLNLSIVNIAHNLLPAIPIAVMNLPFLSKLDLSYNRLQTINKTFRDWMDKKSKIYEGTFDLSIEGNSLTCTCENSDFIRWLFSTNVVFDRVNKNFSCILTNGSESNTVVVYKRFHEHFGNCKSKNWLRLGIGLLIAFVIFTVPLAILLNFRWKITYWIYRNFRRVVEHRLERKFNYDIYLSYANDICQWVHDDFLPRIECLWHMKVCIEDRDFLIGVAKADEIADAIAGSKHAVFILSESYKDNEWNKFEIERVKFEKCRNYLQKIIILVKGATATCVPSEFDDILQNVTIIDWADNETGWDELRMALFTDSFQFE</sequence>
<evidence type="ECO:0000256" key="3">
    <source>
        <dbReference type="ARBA" id="ARBA00022614"/>
    </source>
</evidence>
<dbReference type="PROSITE" id="PS50104">
    <property type="entry name" value="TIR"/>
    <property type="match status" value="1"/>
</dbReference>
<comment type="subcellular location">
    <subcellularLocation>
        <location evidence="1">Membrane</location>
        <topology evidence="1">Single-pass type I membrane protein</topology>
    </subcellularLocation>
</comment>
<keyword evidence="3" id="KW-0433">Leucine-rich repeat</keyword>
<dbReference type="Gene3D" id="3.80.10.10">
    <property type="entry name" value="Ribonuclease Inhibitor"/>
    <property type="match status" value="2"/>
</dbReference>
<accession>A0A6J8F1G7</accession>
<dbReference type="InterPro" id="IPR032675">
    <property type="entry name" value="LRR_dom_sf"/>
</dbReference>
<dbReference type="SUPFAM" id="SSF52047">
    <property type="entry name" value="RNI-like"/>
    <property type="match status" value="1"/>
</dbReference>
<dbReference type="GO" id="GO:0004888">
    <property type="term" value="F:transmembrane signaling receptor activity"/>
    <property type="evidence" value="ECO:0007669"/>
    <property type="project" value="InterPro"/>
</dbReference>
<dbReference type="SMART" id="SM00369">
    <property type="entry name" value="LRR_TYP"/>
    <property type="match status" value="5"/>
</dbReference>
<dbReference type="PROSITE" id="PS51450">
    <property type="entry name" value="LRR"/>
    <property type="match status" value="1"/>
</dbReference>
<dbReference type="SUPFAM" id="SSF52058">
    <property type="entry name" value="L domain-like"/>
    <property type="match status" value="1"/>
</dbReference>
<gene>
    <name evidence="14" type="ORF">MCOR_58266</name>
</gene>
<keyword evidence="15" id="KW-1185">Reference proteome</keyword>
<dbReference type="SUPFAM" id="SSF52200">
    <property type="entry name" value="Toll/Interleukin receptor TIR domain"/>
    <property type="match status" value="1"/>
</dbReference>
<evidence type="ECO:0000259" key="13">
    <source>
        <dbReference type="PROSITE" id="PS50104"/>
    </source>
</evidence>
<evidence type="ECO:0000256" key="6">
    <source>
        <dbReference type="ARBA" id="ARBA00022737"/>
    </source>
</evidence>
<dbReference type="GO" id="GO:0006955">
    <property type="term" value="P:immune response"/>
    <property type="evidence" value="ECO:0007669"/>
    <property type="project" value="InterPro"/>
</dbReference>
<evidence type="ECO:0000256" key="12">
    <source>
        <dbReference type="SAM" id="SignalP"/>
    </source>
</evidence>
<keyword evidence="8 11" id="KW-0472">Membrane</keyword>
<keyword evidence="6" id="KW-0677">Repeat</keyword>
<dbReference type="InterPro" id="IPR003591">
    <property type="entry name" value="Leu-rich_rpt_typical-subtyp"/>
</dbReference>
<name>A0A6J8F1G7_MYTCO</name>
<keyword evidence="4 11" id="KW-0812">Transmembrane</keyword>
<dbReference type="Pfam" id="PF01582">
    <property type="entry name" value="TIR"/>
    <property type="match status" value="1"/>
</dbReference>
<protein>
    <submittedName>
        <fullName evidence="14">TLR8</fullName>
    </submittedName>
</protein>
<feature type="domain" description="TIR" evidence="13">
    <location>
        <begin position="716"/>
        <end position="850"/>
    </location>
</feature>
<dbReference type="Proteomes" id="UP000507470">
    <property type="component" value="Unassembled WGS sequence"/>
</dbReference>
<reference evidence="14 15" key="1">
    <citation type="submission" date="2020-06" db="EMBL/GenBank/DDBJ databases">
        <authorList>
            <person name="Li R."/>
            <person name="Bekaert M."/>
        </authorList>
    </citation>
    <scope>NUCLEOTIDE SEQUENCE [LARGE SCALE GENOMIC DNA]</scope>
    <source>
        <strain evidence="15">wild</strain>
    </source>
</reference>
<evidence type="ECO:0000256" key="5">
    <source>
        <dbReference type="ARBA" id="ARBA00022729"/>
    </source>
</evidence>
<dbReference type="InterPro" id="IPR017241">
    <property type="entry name" value="Toll-like_receptor"/>
</dbReference>
<evidence type="ECO:0000256" key="7">
    <source>
        <dbReference type="ARBA" id="ARBA00022989"/>
    </source>
</evidence>
<dbReference type="EMBL" id="CACVKT020010437">
    <property type="protein sequence ID" value="CAC5426570.1"/>
    <property type="molecule type" value="Genomic_DNA"/>
</dbReference>
<keyword evidence="10" id="KW-0325">Glycoprotein</keyword>
<feature type="signal peptide" evidence="12">
    <location>
        <begin position="1"/>
        <end position="18"/>
    </location>
</feature>
<evidence type="ECO:0000256" key="9">
    <source>
        <dbReference type="ARBA" id="ARBA00023170"/>
    </source>
</evidence>
<keyword evidence="9" id="KW-0675">Receptor</keyword>
<dbReference type="InterPro" id="IPR000157">
    <property type="entry name" value="TIR_dom"/>
</dbReference>
<dbReference type="InterPro" id="IPR001611">
    <property type="entry name" value="Leu-rich_rpt"/>
</dbReference>
<comment type="similarity">
    <text evidence="2">Belongs to the Toll-like receptor family.</text>
</comment>
<evidence type="ECO:0000313" key="15">
    <source>
        <dbReference type="Proteomes" id="UP000507470"/>
    </source>
</evidence>
<keyword evidence="5 12" id="KW-0732">Signal</keyword>
<dbReference type="OrthoDB" id="6063679at2759"/>
<dbReference type="SMART" id="SM00255">
    <property type="entry name" value="TIR"/>
    <property type="match status" value="1"/>
</dbReference>
<dbReference type="PIRSF" id="PIRSF037595">
    <property type="entry name" value="Toll-like_receptor"/>
    <property type="match status" value="1"/>
</dbReference>
<evidence type="ECO:0000256" key="11">
    <source>
        <dbReference type="SAM" id="Phobius"/>
    </source>
</evidence>
<feature type="chain" id="PRO_5026874002" evidence="12">
    <location>
        <begin position="19"/>
        <end position="858"/>
    </location>
</feature>
<feature type="transmembrane region" description="Helical" evidence="11">
    <location>
        <begin position="668"/>
        <end position="692"/>
    </location>
</feature>
<dbReference type="GO" id="GO:0005886">
    <property type="term" value="C:plasma membrane"/>
    <property type="evidence" value="ECO:0007669"/>
    <property type="project" value="TreeGrafter"/>
</dbReference>
<evidence type="ECO:0000256" key="2">
    <source>
        <dbReference type="ARBA" id="ARBA00009634"/>
    </source>
</evidence>
<dbReference type="PANTHER" id="PTHR24365:SF541">
    <property type="entry name" value="PROTEIN TOLL-RELATED"/>
    <property type="match status" value="1"/>
</dbReference>
<dbReference type="InterPro" id="IPR035897">
    <property type="entry name" value="Toll_tir_struct_dom_sf"/>
</dbReference>
<evidence type="ECO:0000313" key="14">
    <source>
        <dbReference type="EMBL" id="CAC5426570.1"/>
    </source>
</evidence>
<dbReference type="Pfam" id="PF13855">
    <property type="entry name" value="LRR_8"/>
    <property type="match status" value="2"/>
</dbReference>
<dbReference type="Gene3D" id="3.40.50.10140">
    <property type="entry name" value="Toll/interleukin-1 receptor homology (TIR) domain"/>
    <property type="match status" value="1"/>
</dbReference>
<dbReference type="AlphaFoldDB" id="A0A6J8F1G7"/>
<dbReference type="PANTHER" id="PTHR24365">
    <property type="entry name" value="TOLL-LIKE RECEPTOR"/>
    <property type="match status" value="1"/>
</dbReference>
<evidence type="ECO:0000256" key="10">
    <source>
        <dbReference type="ARBA" id="ARBA00023180"/>
    </source>
</evidence>
<dbReference type="GO" id="GO:0002224">
    <property type="term" value="P:toll-like receptor signaling pathway"/>
    <property type="evidence" value="ECO:0007669"/>
    <property type="project" value="InterPro"/>
</dbReference>
<evidence type="ECO:0000256" key="4">
    <source>
        <dbReference type="ARBA" id="ARBA00022692"/>
    </source>
</evidence>